<dbReference type="RefSeq" id="WP_023055962.1">
    <property type="nucleotide sequence ID" value="NZ_JAUSTN010000007.1"/>
</dbReference>
<dbReference type="PANTHER" id="PTHR38445:SF12">
    <property type="entry name" value="GNTR-FAMILY TRANSCRIPTIONAL REGULATOR"/>
    <property type="match status" value="1"/>
</dbReference>
<evidence type="ECO:0000256" key="2">
    <source>
        <dbReference type="ARBA" id="ARBA00023125"/>
    </source>
</evidence>
<dbReference type="SUPFAM" id="SSF46785">
    <property type="entry name" value="Winged helix' DNA-binding domain"/>
    <property type="match status" value="1"/>
</dbReference>
<accession>A0ABU0AVY8</accession>
<dbReference type="InterPro" id="IPR036388">
    <property type="entry name" value="WH-like_DNA-bd_sf"/>
</dbReference>
<feature type="domain" description="HTH gntR-type" evidence="4">
    <location>
        <begin position="11"/>
        <end position="79"/>
    </location>
</feature>
<evidence type="ECO:0000256" key="3">
    <source>
        <dbReference type="ARBA" id="ARBA00023163"/>
    </source>
</evidence>
<gene>
    <name evidence="5" type="ORF">J2S72_001455</name>
</gene>
<keyword evidence="2 5" id="KW-0238">DNA-binding</keyword>
<keyword evidence="3" id="KW-0804">Transcription</keyword>
<dbReference type="EMBL" id="JAUSTN010000007">
    <property type="protein sequence ID" value="MDQ0275428.1"/>
    <property type="molecule type" value="Genomic_DNA"/>
</dbReference>
<dbReference type="PROSITE" id="PS50949">
    <property type="entry name" value="HTH_GNTR"/>
    <property type="match status" value="1"/>
</dbReference>
<dbReference type="Pfam" id="PF00392">
    <property type="entry name" value="GntR"/>
    <property type="match status" value="1"/>
</dbReference>
<dbReference type="PANTHER" id="PTHR38445">
    <property type="entry name" value="HTH-TYPE TRANSCRIPTIONAL REPRESSOR YTRA"/>
    <property type="match status" value="1"/>
</dbReference>
<organism evidence="5 6">
    <name type="scientific">Peptoniphilus koenoeneniae</name>
    <dbReference type="NCBI Taxonomy" id="507751"/>
    <lineage>
        <taxon>Bacteria</taxon>
        <taxon>Bacillati</taxon>
        <taxon>Bacillota</taxon>
        <taxon>Tissierellia</taxon>
        <taxon>Tissierellales</taxon>
        <taxon>Peptoniphilaceae</taxon>
        <taxon>Peptoniphilus</taxon>
    </lineage>
</organism>
<keyword evidence="1" id="KW-0805">Transcription regulation</keyword>
<evidence type="ECO:0000313" key="5">
    <source>
        <dbReference type="EMBL" id="MDQ0275428.1"/>
    </source>
</evidence>
<dbReference type="SMART" id="SM00345">
    <property type="entry name" value="HTH_GNTR"/>
    <property type="match status" value="1"/>
</dbReference>
<dbReference type="InterPro" id="IPR000524">
    <property type="entry name" value="Tscrpt_reg_HTH_GntR"/>
</dbReference>
<dbReference type="Proteomes" id="UP001236559">
    <property type="component" value="Unassembled WGS sequence"/>
</dbReference>
<evidence type="ECO:0000259" key="4">
    <source>
        <dbReference type="PROSITE" id="PS50949"/>
    </source>
</evidence>
<dbReference type="InterPro" id="IPR036390">
    <property type="entry name" value="WH_DNA-bd_sf"/>
</dbReference>
<protein>
    <submittedName>
        <fullName evidence="5">DNA-binding transcriptional regulator YhcF (GntR family)</fullName>
    </submittedName>
</protein>
<comment type="caution">
    <text evidence="5">The sequence shown here is derived from an EMBL/GenBank/DDBJ whole genome shotgun (WGS) entry which is preliminary data.</text>
</comment>
<name>A0ABU0AVY8_9FIRM</name>
<sequence>MIIKIDSISQIPIYLQLRNEIVRGLGLGLLERGEELPAIRKIADELNINPMTVQKTFNILKAEGFIEIDRRSGARIYRDGNLKDKNFIESLRNQVIEAKARGYSFDDILKVLEEVRDV</sequence>
<evidence type="ECO:0000313" key="6">
    <source>
        <dbReference type="Proteomes" id="UP001236559"/>
    </source>
</evidence>
<proteinExistence type="predicted"/>
<dbReference type="GO" id="GO:0003677">
    <property type="term" value="F:DNA binding"/>
    <property type="evidence" value="ECO:0007669"/>
    <property type="project" value="UniProtKB-KW"/>
</dbReference>
<reference evidence="5 6" key="1">
    <citation type="submission" date="2023-07" db="EMBL/GenBank/DDBJ databases">
        <title>Genomic Encyclopedia of Type Strains, Phase IV (KMG-IV): sequencing the most valuable type-strain genomes for metagenomic binning, comparative biology and taxonomic classification.</title>
        <authorList>
            <person name="Goeker M."/>
        </authorList>
    </citation>
    <scope>NUCLEOTIDE SEQUENCE [LARGE SCALE GENOMIC DNA]</scope>
    <source>
        <strain evidence="5 6">DSM 22616</strain>
    </source>
</reference>
<evidence type="ECO:0000256" key="1">
    <source>
        <dbReference type="ARBA" id="ARBA00023015"/>
    </source>
</evidence>
<keyword evidence="6" id="KW-1185">Reference proteome</keyword>
<dbReference type="Gene3D" id="1.10.10.10">
    <property type="entry name" value="Winged helix-like DNA-binding domain superfamily/Winged helix DNA-binding domain"/>
    <property type="match status" value="1"/>
</dbReference>